<protein>
    <submittedName>
        <fullName evidence="2">Uncharacterized protein</fullName>
    </submittedName>
</protein>
<evidence type="ECO:0000313" key="2">
    <source>
        <dbReference type="EMBL" id="SDK58718.1"/>
    </source>
</evidence>
<dbReference type="OrthoDB" id="1356486at2"/>
<dbReference type="AlphaFoldDB" id="A0A1G9D455"/>
<keyword evidence="1" id="KW-0812">Transmembrane</keyword>
<organism evidence="2 3">
    <name type="scientific">Flavobacterium noncentrifugens</name>
    <dbReference type="NCBI Taxonomy" id="1128970"/>
    <lineage>
        <taxon>Bacteria</taxon>
        <taxon>Pseudomonadati</taxon>
        <taxon>Bacteroidota</taxon>
        <taxon>Flavobacteriia</taxon>
        <taxon>Flavobacteriales</taxon>
        <taxon>Flavobacteriaceae</taxon>
        <taxon>Flavobacterium</taxon>
    </lineage>
</organism>
<keyword evidence="3" id="KW-1185">Reference proteome</keyword>
<keyword evidence="1" id="KW-1133">Transmembrane helix</keyword>
<dbReference type="RefSeq" id="WP_091399190.1">
    <property type="nucleotide sequence ID" value="NZ_BKAI01000016.1"/>
</dbReference>
<gene>
    <name evidence="2" type="ORF">SAMN04487935_3716</name>
</gene>
<accession>A0A1G9D455</accession>
<dbReference type="EMBL" id="FNEZ01000008">
    <property type="protein sequence ID" value="SDK58718.1"/>
    <property type="molecule type" value="Genomic_DNA"/>
</dbReference>
<reference evidence="2 3" key="1">
    <citation type="submission" date="2016-10" db="EMBL/GenBank/DDBJ databases">
        <authorList>
            <person name="de Groot N.N."/>
        </authorList>
    </citation>
    <scope>NUCLEOTIDE SEQUENCE [LARGE SCALE GENOMIC DNA]</scope>
    <source>
        <strain evidence="2 3">CGMCC 1.10076</strain>
    </source>
</reference>
<feature type="transmembrane region" description="Helical" evidence="1">
    <location>
        <begin position="12"/>
        <end position="31"/>
    </location>
</feature>
<evidence type="ECO:0000313" key="3">
    <source>
        <dbReference type="Proteomes" id="UP000199580"/>
    </source>
</evidence>
<evidence type="ECO:0000256" key="1">
    <source>
        <dbReference type="SAM" id="Phobius"/>
    </source>
</evidence>
<sequence length="180" mass="20053">MNKITLKTGLCNPASASIIKSILIFIILLTYSPGFSQSERIDSQKLNEIDVFLNGFSSAEPSEIMHLKSLLDDLQPAVYFESGVVNVYGEQPNSLFTNPDSLNSIASADFEKKNIEIVTIRLSKSFDASHMIDLSVFGAFPKLKYVYILSAVENNPQNIIRKVQNIPSRLQVFYKIDLGS</sequence>
<dbReference type="Proteomes" id="UP000199580">
    <property type="component" value="Unassembled WGS sequence"/>
</dbReference>
<keyword evidence="1" id="KW-0472">Membrane</keyword>
<proteinExistence type="predicted"/>
<name>A0A1G9D455_9FLAO</name>